<dbReference type="GO" id="GO:0003684">
    <property type="term" value="F:damaged DNA binding"/>
    <property type="evidence" value="ECO:0007669"/>
    <property type="project" value="TreeGrafter"/>
</dbReference>
<keyword evidence="16" id="KW-1185">Reference proteome</keyword>
<accession>A0AAD5VJQ2</accession>
<evidence type="ECO:0000259" key="14">
    <source>
        <dbReference type="Pfam" id="PF13476"/>
    </source>
</evidence>
<dbReference type="InterPro" id="IPR038729">
    <property type="entry name" value="Rad50/SbcC_AAA"/>
</dbReference>
<evidence type="ECO:0000256" key="10">
    <source>
        <dbReference type="ARBA" id="ARBA00023204"/>
    </source>
</evidence>
<evidence type="ECO:0000256" key="3">
    <source>
        <dbReference type="ARBA" id="ARBA00006793"/>
    </source>
</evidence>
<evidence type="ECO:0000256" key="7">
    <source>
        <dbReference type="ARBA" id="ARBA00022840"/>
    </source>
</evidence>
<dbReference type="PANTHER" id="PTHR19306">
    <property type="entry name" value="STRUCTURAL MAINTENANCE OF CHROMOSOMES 5,6 SMC5, SMC6"/>
    <property type="match status" value="1"/>
</dbReference>
<evidence type="ECO:0000256" key="5">
    <source>
        <dbReference type="ARBA" id="ARBA00022741"/>
    </source>
</evidence>
<comment type="similarity">
    <text evidence="3">Belongs to the SMC family. SMC6 subfamily.</text>
</comment>
<feature type="region of interest" description="Disordered" evidence="13">
    <location>
        <begin position="1"/>
        <end position="76"/>
    </location>
</feature>
<feature type="compositionally biased region" description="Acidic residues" evidence="13">
    <location>
        <begin position="48"/>
        <end position="67"/>
    </location>
</feature>
<dbReference type="GO" id="GO:0030915">
    <property type="term" value="C:Smc5-Smc6 complex"/>
    <property type="evidence" value="ECO:0007669"/>
    <property type="project" value="TreeGrafter"/>
</dbReference>
<keyword evidence="5" id="KW-0547">Nucleotide-binding</keyword>
<keyword evidence="6" id="KW-0227">DNA damage</keyword>
<dbReference type="Pfam" id="PF13476">
    <property type="entry name" value="AAA_23"/>
    <property type="match status" value="1"/>
</dbReference>
<keyword evidence="4" id="KW-0158">Chromosome</keyword>
<dbReference type="Gene3D" id="3.40.50.300">
    <property type="entry name" value="P-loop containing nucleotide triphosphate hydrolases"/>
    <property type="match status" value="2"/>
</dbReference>
<reference evidence="15" key="1">
    <citation type="submission" date="2022-07" db="EMBL/GenBank/DDBJ databases">
        <title>Genome Sequence of Leucocoprinus birnbaumii.</title>
        <authorList>
            <person name="Buettner E."/>
        </authorList>
    </citation>
    <scope>NUCLEOTIDE SEQUENCE</scope>
    <source>
        <strain evidence="15">VT141</strain>
    </source>
</reference>
<proteinExistence type="inferred from homology"/>
<dbReference type="SUPFAM" id="SSF52540">
    <property type="entry name" value="P-loop containing nucleoside triphosphate hydrolases"/>
    <property type="match status" value="1"/>
</dbReference>
<evidence type="ECO:0000313" key="16">
    <source>
        <dbReference type="Proteomes" id="UP001213000"/>
    </source>
</evidence>
<evidence type="ECO:0000256" key="4">
    <source>
        <dbReference type="ARBA" id="ARBA00022454"/>
    </source>
</evidence>
<evidence type="ECO:0000256" key="12">
    <source>
        <dbReference type="SAM" id="Coils"/>
    </source>
</evidence>
<dbReference type="AlphaFoldDB" id="A0AAD5VJQ2"/>
<keyword evidence="7" id="KW-0067">ATP-binding</keyword>
<keyword evidence="11" id="KW-0539">Nucleus</keyword>
<feature type="domain" description="Rad50/SbcC-type AAA" evidence="14">
    <location>
        <begin position="107"/>
        <end position="368"/>
    </location>
</feature>
<evidence type="ECO:0000256" key="2">
    <source>
        <dbReference type="ARBA" id="ARBA00004286"/>
    </source>
</evidence>
<organism evidence="15 16">
    <name type="scientific">Leucocoprinus birnbaumii</name>
    <dbReference type="NCBI Taxonomy" id="56174"/>
    <lineage>
        <taxon>Eukaryota</taxon>
        <taxon>Fungi</taxon>
        <taxon>Dikarya</taxon>
        <taxon>Basidiomycota</taxon>
        <taxon>Agaricomycotina</taxon>
        <taxon>Agaricomycetes</taxon>
        <taxon>Agaricomycetidae</taxon>
        <taxon>Agaricales</taxon>
        <taxon>Agaricineae</taxon>
        <taxon>Agaricaceae</taxon>
        <taxon>Leucocoprinus</taxon>
    </lineage>
</organism>
<evidence type="ECO:0000256" key="1">
    <source>
        <dbReference type="ARBA" id="ARBA00004123"/>
    </source>
</evidence>
<feature type="coiled-coil region" evidence="12">
    <location>
        <begin position="293"/>
        <end position="327"/>
    </location>
</feature>
<dbReference type="Proteomes" id="UP001213000">
    <property type="component" value="Unassembled WGS sequence"/>
</dbReference>
<comment type="caution">
    <text evidence="15">The sequence shown here is derived from an EMBL/GenBank/DDBJ whole genome shotgun (WGS) entry which is preliminary data.</text>
</comment>
<keyword evidence="10" id="KW-0234">DNA repair</keyword>
<dbReference type="GO" id="GO:0005634">
    <property type="term" value="C:nucleus"/>
    <property type="evidence" value="ECO:0007669"/>
    <property type="project" value="UniProtKB-SubCell"/>
</dbReference>
<dbReference type="GO" id="GO:0005524">
    <property type="term" value="F:ATP binding"/>
    <property type="evidence" value="ECO:0007669"/>
    <property type="project" value="UniProtKB-KW"/>
</dbReference>
<name>A0AAD5VJQ2_9AGAR</name>
<sequence length="1090" mass="123956">MPAKKRAAVDDAEDSSPPGSPAASNKRARTAPNGKESRRKRAGKARADDDESMDDDNEELNVDEETNEERAEKDRRFEEAHYDKIMASVKSREKYRGSVAESGIIEKVELFQFMCHQRLTFSFGPQINFIIGHNGSGKSAVLSAITIALGGKTISTGRGNGLKSFIREGQSSAEVSIQLKNKGDEAYRHKDFGDSIIINRKFSAEGSSTWKIKNKDGKVISTKREELSKICDHMNLQVDNPMTVLTQDASRVFLASSNPSERYNFFLKGTQLQQLSEEYNVTLENIRSTQKVLEQKKDAVPDLKAAVREAKQRYEEANKAREQKTRRDNIKKELAWAHVKTKEMEYKKKMDVDEFDEISREFTEREEELNELGNVNELEKKKQDLQAQLKAGKTQLSGLVREINSMNSQMQSHKRTVAEYTQKIEEENQRAAKNTQAKRDQIQERLARAQAQAAEHESKMKSVGPQRAELEQKKADVDKEIRDLEAKGEDMRRQITFQEGLINNCAKAEKDNLLPYGINIRGVVDQIKQMRWYGKQPLGPLGAYVKAKDPRTWGELLRSQLGQLLCSFAITDARDRAQLKDLLVKSRNNHVQITISSTELFDFSEGEPPSEYLTILRALDISNELVTRILVNMASIESRVLANSRAEAQRSLEKLPRGGQAYTLDGFTVRVFPDGVSSAPLDLRKSNDSSNLMLTGRDTADEIRRARQAIDSCKQQLQEFTPTWERLKSESQGYANQLNKLSQTEVDERNRFRSAQAHCQALTRELNEQTSANVGGLEAAKKSAEEEIENIKSQFEPLMLEKNTVDTKNQGFLAQIDAIKTKISDFADTRNKVQREIEALTEKRLKAQGAFQHYEKKLNEINGNIGAEEKSAETIEAEYNDWRNQALEYCEGESSLEGAIKAQEKKQHASVEELEERLTKAMDQLDAATSGIRAMHNLNKRLERSLIKRYSRWHHFRRHIALRTKVVFQYHLSQRGYFGKLLFDHENGHLVLKVQTDDQASQAAGDKEKDPPLWESIGCPIRCLDEFDVFMDAVNRRISMKMMIETANSSNQKQYILITPLDMSNVSFGPTVRVHKMNDPQRNQGTLGFQ</sequence>
<protein>
    <recommendedName>
        <fullName evidence="14">Rad50/SbcC-type AAA domain-containing protein</fullName>
    </recommendedName>
</protein>
<dbReference type="GO" id="GO:0016887">
    <property type="term" value="F:ATP hydrolysis activity"/>
    <property type="evidence" value="ECO:0007669"/>
    <property type="project" value="InterPro"/>
</dbReference>
<feature type="coiled-coil region" evidence="12">
    <location>
        <begin position="767"/>
        <end position="794"/>
    </location>
</feature>
<evidence type="ECO:0000256" key="6">
    <source>
        <dbReference type="ARBA" id="ARBA00022763"/>
    </source>
</evidence>
<dbReference type="GO" id="GO:0000724">
    <property type="term" value="P:double-strand break repair via homologous recombination"/>
    <property type="evidence" value="ECO:0007669"/>
    <property type="project" value="TreeGrafter"/>
</dbReference>
<gene>
    <name evidence="15" type="ORF">NP233_g10057</name>
</gene>
<feature type="coiled-coil region" evidence="12">
    <location>
        <begin position="823"/>
        <end position="931"/>
    </location>
</feature>
<keyword evidence="9" id="KW-0233">DNA recombination</keyword>
<comment type="subcellular location">
    <subcellularLocation>
        <location evidence="2">Chromosome</location>
    </subcellularLocation>
    <subcellularLocation>
        <location evidence="1">Nucleus</location>
    </subcellularLocation>
</comment>
<dbReference type="GO" id="GO:0035861">
    <property type="term" value="C:site of double-strand break"/>
    <property type="evidence" value="ECO:0007669"/>
    <property type="project" value="TreeGrafter"/>
</dbReference>
<evidence type="ECO:0000256" key="8">
    <source>
        <dbReference type="ARBA" id="ARBA00023054"/>
    </source>
</evidence>
<evidence type="ECO:0000256" key="11">
    <source>
        <dbReference type="ARBA" id="ARBA00023242"/>
    </source>
</evidence>
<keyword evidence="8 12" id="KW-0175">Coiled coil</keyword>
<dbReference type="GO" id="GO:0003697">
    <property type="term" value="F:single-stranded DNA binding"/>
    <property type="evidence" value="ECO:0007669"/>
    <property type="project" value="TreeGrafter"/>
</dbReference>
<dbReference type="PANTHER" id="PTHR19306:SF6">
    <property type="entry name" value="STRUCTURAL MAINTENANCE OF CHROMOSOMES PROTEIN 6"/>
    <property type="match status" value="1"/>
</dbReference>
<feature type="region of interest" description="Disordered" evidence="13">
    <location>
        <begin position="452"/>
        <end position="473"/>
    </location>
</feature>
<dbReference type="EMBL" id="JANIEX010000971">
    <property type="protein sequence ID" value="KAJ3561666.1"/>
    <property type="molecule type" value="Genomic_DNA"/>
</dbReference>
<evidence type="ECO:0000256" key="9">
    <source>
        <dbReference type="ARBA" id="ARBA00023172"/>
    </source>
</evidence>
<evidence type="ECO:0000256" key="13">
    <source>
        <dbReference type="SAM" id="MobiDB-lite"/>
    </source>
</evidence>
<evidence type="ECO:0000313" key="15">
    <source>
        <dbReference type="EMBL" id="KAJ3561666.1"/>
    </source>
</evidence>
<dbReference type="InterPro" id="IPR027417">
    <property type="entry name" value="P-loop_NTPase"/>
</dbReference>
<dbReference type="Gene3D" id="1.10.287.1490">
    <property type="match status" value="1"/>
</dbReference>